<comment type="subcellular location">
    <subcellularLocation>
        <location evidence="4">Endoplasmic reticulum membrane</location>
        <topology evidence="4">Peripheral membrane protein</topology>
    </subcellularLocation>
    <subcellularLocation>
        <location evidence="3">Microsome membrane</location>
        <topology evidence="3">Peripheral membrane protein</topology>
    </subcellularLocation>
</comment>
<name>A0A835G6D6_SPOEX</name>
<evidence type="ECO:0000256" key="15">
    <source>
        <dbReference type="RuleBase" id="RU000461"/>
    </source>
</evidence>
<proteinExistence type="inferred from homology"/>
<feature type="binding site" description="axial binding residue" evidence="14">
    <location>
        <position position="458"/>
    </location>
    <ligand>
        <name>heme</name>
        <dbReference type="ChEBI" id="CHEBI:30413"/>
    </ligand>
    <ligandPart>
        <name>Fe</name>
        <dbReference type="ChEBI" id="CHEBI:18248"/>
    </ligandPart>
</feature>
<dbReference type="InterPro" id="IPR050196">
    <property type="entry name" value="Cytochrome_P450_Monoox"/>
</dbReference>
<evidence type="ECO:0000256" key="13">
    <source>
        <dbReference type="ARBA" id="ARBA00023136"/>
    </source>
</evidence>
<evidence type="ECO:0000256" key="16">
    <source>
        <dbReference type="SAM" id="Phobius"/>
    </source>
</evidence>
<comment type="similarity">
    <text evidence="5 15">Belongs to the cytochrome P450 family.</text>
</comment>
<evidence type="ECO:0000256" key="11">
    <source>
        <dbReference type="ARBA" id="ARBA00023004"/>
    </source>
</evidence>
<evidence type="ECO:0000256" key="12">
    <source>
        <dbReference type="ARBA" id="ARBA00023033"/>
    </source>
</evidence>
<keyword evidence="16" id="KW-1133">Transmembrane helix</keyword>
<keyword evidence="6 14" id="KW-0349">Heme</keyword>
<dbReference type="SUPFAM" id="SSF48264">
    <property type="entry name" value="Cytochrome P450"/>
    <property type="match status" value="1"/>
</dbReference>
<evidence type="ECO:0000256" key="7">
    <source>
        <dbReference type="ARBA" id="ARBA00022723"/>
    </source>
</evidence>
<keyword evidence="18" id="KW-1185">Reference proteome</keyword>
<evidence type="ECO:0000256" key="3">
    <source>
        <dbReference type="ARBA" id="ARBA00004174"/>
    </source>
</evidence>
<dbReference type="PROSITE" id="PS00086">
    <property type="entry name" value="CYTOCHROME_P450"/>
    <property type="match status" value="1"/>
</dbReference>
<dbReference type="InterPro" id="IPR017972">
    <property type="entry name" value="Cyt_P450_CS"/>
</dbReference>
<dbReference type="GO" id="GO:0020037">
    <property type="term" value="F:heme binding"/>
    <property type="evidence" value="ECO:0007669"/>
    <property type="project" value="InterPro"/>
</dbReference>
<sequence>MGHARLYVFTNEPCELFETMSTIVSNGLKDRFVILLYCKMLPLLVILGVVFVTWYWWRPVPRSPPTVPGALPIIGHLWEFIKHRNDLWQYMDHIIDDVLENEQLVQLKLGTHTLYIASDPEEVGIIANACLGRPYFYNFLIDGIGNGLVTADAAMWKIHRRLLNPAFSQVVLNTFLPEMNAQAQYLVSQLTTMAGKGPVDVKETLNKFVLRTVCRTSLGLNAKDQDMVGDKYAKTIDEYLKIVCGRSYNVALHPSLIYNSTKLRSRELEVAKDIENILNPIIKKRKSDFKANKSTVSGDSSITGKFKPILDLLLHLSDEQHVFSDEDIRQHLDTFVIASFETTSSSMFFVLGSNPDVQERIFEEVQEVFGNNEELTKQDMSKLIYLEAVLKESLRLLNIIPWIGRKLDTDVVLRFGLHRHSSWGPDAREFKPERWLNPGTVPSNPNAYAVFGIGKRNCIGKQYSMMSLKMSLAHIVRKFQITGDFNKLKWKYEVALKPATTALVDIKLRS</sequence>
<dbReference type="PRINTS" id="PR00463">
    <property type="entry name" value="EP450I"/>
</dbReference>
<comment type="caution">
    <text evidence="17">The sequence shown here is derived from an EMBL/GenBank/DDBJ whole genome shotgun (WGS) entry which is preliminary data.</text>
</comment>
<keyword evidence="10 15" id="KW-0560">Oxidoreductase</keyword>
<evidence type="ECO:0000313" key="18">
    <source>
        <dbReference type="Proteomes" id="UP000648187"/>
    </source>
</evidence>
<keyword evidence="12 15" id="KW-0503">Monooxygenase</keyword>
<evidence type="ECO:0000256" key="5">
    <source>
        <dbReference type="ARBA" id="ARBA00010617"/>
    </source>
</evidence>
<dbReference type="InterPro" id="IPR001128">
    <property type="entry name" value="Cyt_P450"/>
</dbReference>
<protein>
    <recommendedName>
        <fullName evidence="19">Cytochrome p450</fullName>
    </recommendedName>
</protein>
<keyword evidence="16" id="KW-0812">Transmembrane</keyword>
<dbReference type="Proteomes" id="UP000648187">
    <property type="component" value="Unassembled WGS sequence"/>
</dbReference>
<evidence type="ECO:0000256" key="10">
    <source>
        <dbReference type="ARBA" id="ARBA00023002"/>
    </source>
</evidence>
<keyword evidence="9" id="KW-0492">Microsome</keyword>
<evidence type="ECO:0000256" key="6">
    <source>
        <dbReference type="ARBA" id="ARBA00022617"/>
    </source>
</evidence>
<dbReference type="GO" id="GO:0005789">
    <property type="term" value="C:endoplasmic reticulum membrane"/>
    <property type="evidence" value="ECO:0007669"/>
    <property type="project" value="UniProtKB-SubCell"/>
</dbReference>
<dbReference type="EMBL" id="JACKWZ010000288">
    <property type="protein sequence ID" value="KAF9409939.1"/>
    <property type="molecule type" value="Genomic_DNA"/>
</dbReference>
<dbReference type="AlphaFoldDB" id="A0A835G6D6"/>
<gene>
    <name evidence="17" type="ORF">HW555_010830</name>
</gene>
<evidence type="ECO:0000256" key="4">
    <source>
        <dbReference type="ARBA" id="ARBA00004406"/>
    </source>
</evidence>
<evidence type="ECO:0000256" key="14">
    <source>
        <dbReference type="PIRSR" id="PIRSR602401-1"/>
    </source>
</evidence>
<evidence type="ECO:0000256" key="8">
    <source>
        <dbReference type="ARBA" id="ARBA00022824"/>
    </source>
</evidence>
<keyword evidence="13 16" id="KW-0472">Membrane</keyword>
<dbReference type="PRINTS" id="PR00385">
    <property type="entry name" value="P450"/>
</dbReference>
<evidence type="ECO:0000256" key="2">
    <source>
        <dbReference type="ARBA" id="ARBA00003690"/>
    </source>
</evidence>
<evidence type="ECO:0008006" key="19">
    <source>
        <dbReference type="Google" id="ProtNLM"/>
    </source>
</evidence>
<dbReference type="GO" id="GO:0005506">
    <property type="term" value="F:iron ion binding"/>
    <property type="evidence" value="ECO:0007669"/>
    <property type="project" value="InterPro"/>
</dbReference>
<evidence type="ECO:0000256" key="9">
    <source>
        <dbReference type="ARBA" id="ARBA00022848"/>
    </source>
</evidence>
<accession>A0A835G6D6</accession>
<feature type="transmembrane region" description="Helical" evidence="16">
    <location>
        <begin position="34"/>
        <end position="57"/>
    </location>
</feature>
<keyword evidence="7 14" id="KW-0479">Metal-binding</keyword>
<keyword evidence="11 14" id="KW-0408">Iron</keyword>
<organism evidence="17 18">
    <name type="scientific">Spodoptera exigua</name>
    <name type="common">Beet armyworm</name>
    <name type="synonym">Noctua fulgens</name>
    <dbReference type="NCBI Taxonomy" id="7107"/>
    <lineage>
        <taxon>Eukaryota</taxon>
        <taxon>Metazoa</taxon>
        <taxon>Ecdysozoa</taxon>
        <taxon>Arthropoda</taxon>
        <taxon>Hexapoda</taxon>
        <taxon>Insecta</taxon>
        <taxon>Pterygota</taxon>
        <taxon>Neoptera</taxon>
        <taxon>Endopterygota</taxon>
        <taxon>Lepidoptera</taxon>
        <taxon>Glossata</taxon>
        <taxon>Ditrysia</taxon>
        <taxon>Noctuoidea</taxon>
        <taxon>Noctuidae</taxon>
        <taxon>Amphipyrinae</taxon>
        <taxon>Spodoptera</taxon>
    </lineage>
</organism>
<evidence type="ECO:0000256" key="1">
    <source>
        <dbReference type="ARBA" id="ARBA00001971"/>
    </source>
</evidence>
<dbReference type="PANTHER" id="PTHR24291:SF189">
    <property type="entry name" value="CYTOCHROME P450 4C3-RELATED"/>
    <property type="match status" value="1"/>
</dbReference>
<evidence type="ECO:0000313" key="17">
    <source>
        <dbReference type="EMBL" id="KAF9409939.1"/>
    </source>
</evidence>
<keyword evidence="8" id="KW-0256">Endoplasmic reticulum</keyword>
<dbReference type="GO" id="GO:0016705">
    <property type="term" value="F:oxidoreductase activity, acting on paired donors, with incorporation or reduction of molecular oxygen"/>
    <property type="evidence" value="ECO:0007669"/>
    <property type="project" value="InterPro"/>
</dbReference>
<dbReference type="Gene3D" id="1.10.630.10">
    <property type="entry name" value="Cytochrome P450"/>
    <property type="match status" value="1"/>
</dbReference>
<dbReference type="PANTHER" id="PTHR24291">
    <property type="entry name" value="CYTOCHROME P450 FAMILY 4"/>
    <property type="match status" value="1"/>
</dbReference>
<comment type="cofactor">
    <cofactor evidence="1 14">
        <name>heme</name>
        <dbReference type="ChEBI" id="CHEBI:30413"/>
    </cofactor>
</comment>
<dbReference type="Pfam" id="PF00067">
    <property type="entry name" value="p450"/>
    <property type="match status" value="1"/>
</dbReference>
<comment type="function">
    <text evidence="2">May be involved in the metabolism of insect hormones and in the breakdown of synthetic insecticides.</text>
</comment>
<dbReference type="GO" id="GO:0004497">
    <property type="term" value="F:monooxygenase activity"/>
    <property type="evidence" value="ECO:0007669"/>
    <property type="project" value="UniProtKB-KW"/>
</dbReference>
<dbReference type="InterPro" id="IPR036396">
    <property type="entry name" value="Cyt_P450_sf"/>
</dbReference>
<reference evidence="17" key="1">
    <citation type="submission" date="2020-08" db="EMBL/GenBank/DDBJ databases">
        <title>Spodoptera exigua strain:BAW_Kor-Di-RS1 Genome sequencing and assembly.</title>
        <authorList>
            <person name="Kim J."/>
            <person name="Nam H.Y."/>
            <person name="Kwon M."/>
            <person name="Choi J.H."/>
            <person name="Cho S.R."/>
            <person name="Kim G.-H."/>
        </authorList>
    </citation>
    <scope>NUCLEOTIDE SEQUENCE</scope>
    <source>
        <strain evidence="17">BAW_Kor-Di-RS1</strain>
        <tissue evidence="17">Whole-body</tissue>
    </source>
</reference>
<dbReference type="InterPro" id="IPR002401">
    <property type="entry name" value="Cyt_P450_E_grp-I"/>
</dbReference>